<organism evidence="4 6">
    <name type="scientific">Frigoribacterium faeni</name>
    <dbReference type="NCBI Taxonomy" id="145483"/>
    <lineage>
        <taxon>Bacteria</taxon>
        <taxon>Bacillati</taxon>
        <taxon>Actinomycetota</taxon>
        <taxon>Actinomycetes</taxon>
        <taxon>Micrococcales</taxon>
        <taxon>Microbacteriaceae</taxon>
        <taxon>Frigoribacterium</taxon>
    </lineage>
</organism>
<proteinExistence type="predicted"/>
<keyword evidence="5" id="KW-1185">Reference proteome</keyword>
<keyword evidence="2" id="KW-0812">Transmembrane</keyword>
<reference evidence="4 6" key="2">
    <citation type="submission" date="2020-07" db="EMBL/GenBank/DDBJ databases">
        <title>Sequencing the genomes of 1000 actinobacteria strains.</title>
        <authorList>
            <person name="Klenk H.-P."/>
        </authorList>
    </citation>
    <scope>NUCLEOTIDE SEQUENCE [LARGE SCALE GENOMIC DNA]</scope>
    <source>
        <strain evidence="4 6">DSM 10309</strain>
    </source>
</reference>
<feature type="compositionally biased region" description="Low complexity" evidence="1">
    <location>
        <begin position="173"/>
        <end position="202"/>
    </location>
</feature>
<evidence type="ECO:0000313" key="6">
    <source>
        <dbReference type="Proteomes" id="UP000522688"/>
    </source>
</evidence>
<evidence type="ECO:0000256" key="1">
    <source>
        <dbReference type="SAM" id="MobiDB-lite"/>
    </source>
</evidence>
<feature type="compositionally biased region" description="Low complexity" evidence="1">
    <location>
        <begin position="35"/>
        <end position="55"/>
    </location>
</feature>
<dbReference type="EMBL" id="JACGWW010000002">
    <property type="protein sequence ID" value="MBA8813303.1"/>
    <property type="molecule type" value="Genomic_DNA"/>
</dbReference>
<name>A0A7W3JI79_9MICO</name>
<dbReference type="EMBL" id="BJUV01000045">
    <property type="protein sequence ID" value="GEK84598.1"/>
    <property type="molecule type" value="Genomic_DNA"/>
</dbReference>
<dbReference type="Proteomes" id="UP000522688">
    <property type="component" value="Unassembled WGS sequence"/>
</dbReference>
<sequence length="436" mass="42884">MSSSAEQPPLTRRQVRDLERAREAGRAVTGAVPVSSEPTSSAPQAPASVTSAPSPLSVPSPVPGLSPATAADAPAAPVRAASEPTDASATGLSPASVPAPASAPGRASEPSPASTPAPASAVGPEQGLTRRQLRALRDAEAGKGAGPVPLQAPGPEPRRPLSEALTTVDEIIAPLGAASTGPSAPAASREPTASAPAPTSAPGVFPLSLDDRAATSSADTPSSTPVSPLRPASFERRDDASTAAPVAPASAVPAPAAAPVAPARASQTTVPASAPESNGFVPPVGHWTTQSTEPDGETAPGRALGTHTGQTNALILTDQQVADVTGALNATGEIIITGSIDLPRSLGATGSQARVDSADIDRLLEQGDAENAETDAVPVRASRAISTHTSTRAVVLAASQPKSSRLPLYLGIGGGIIGAGIIGVVVAGFATGILGQ</sequence>
<feature type="compositionally biased region" description="Low complexity" evidence="1">
    <location>
        <begin position="241"/>
        <end position="266"/>
    </location>
</feature>
<feature type="compositionally biased region" description="Low complexity" evidence="1">
    <location>
        <begin position="93"/>
        <end position="121"/>
    </location>
</feature>
<keyword evidence="2" id="KW-0472">Membrane</keyword>
<dbReference type="OrthoDB" id="5125954at2"/>
<reference evidence="3 5" key="1">
    <citation type="submission" date="2019-07" db="EMBL/GenBank/DDBJ databases">
        <title>Whole genome shotgun sequence of Frigoribacterium faeni NBRC 103066.</title>
        <authorList>
            <person name="Hosoyama A."/>
            <person name="Uohara A."/>
            <person name="Ohji S."/>
            <person name="Ichikawa N."/>
        </authorList>
    </citation>
    <scope>NUCLEOTIDE SEQUENCE [LARGE SCALE GENOMIC DNA]</scope>
    <source>
        <strain evidence="3 5">NBRC 103066</strain>
    </source>
</reference>
<protein>
    <submittedName>
        <fullName evidence="4">Uncharacterized protein</fullName>
    </submittedName>
</protein>
<comment type="caution">
    <text evidence="4">The sequence shown here is derived from an EMBL/GenBank/DDBJ whole genome shotgun (WGS) entry which is preliminary data.</text>
</comment>
<accession>A0A7W3JI79</accession>
<gene>
    <name evidence="4" type="ORF">FB463_001552</name>
    <name evidence="3" type="ORF">FFA01_29070</name>
</gene>
<feature type="transmembrane region" description="Helical" evidence="2">
    <location>
        <begin position="408"/>
        <end position="434"/>
    </location>
</feature>
<dbReference type="RefSeq" id="WP_146856920.1">
    <property type="nucleotide sequence ID" value="NZ_BAAAHR010000001.1"/>
</dbReference>
<evidence type="ECO:0000313" key="3">
    <source>
        <dbReference type="EMBL" id="GEK84598.1"/>
    </source>
</evidence>
<feature type="compositionally biased region" description="Low complexity" evidence="1">
    <location>
        <begin position="214"/>
        <end position="227"/>
    </location>
</feature>
<feature type="compositionally biased region" description="Basic and acidic residues" evidence="1">
    <location>
        <begin position="14"/>
        <end position="25"/>
    </location>
</feature>
<dbReference type="AlphaFoldDB" id="A0A7W3JI79"/>
<dbReference type="Proteomes" id="UP000321154">
    <property type="component" value="Unassembled WGS sequence"/>
</dbReference>
<feature type="region of interest" description="Disordered" evidence="1">
    <location>
        <begin position="1"/>
        <end position="299"/>
    </location>
</feature>
<evidence type="ECO:0000256" key="2">
    <source>
        <dbReference type="SAM" id="Phobius"/>
    </source>
</evidence>
<evidence type="ECO:0000313" key="5">
    <source>
        <dbReference type="Proteomes" id="UP000321154"/>
    </source>
</evidence>
<feature type="compositionally biased region" description="Low complexity" evidence="1">
    <location>
        <begin position="65"/>
        <end position="84"/>
    </location>
</feature>
<evidence type="ECO:0000313" key="4">
    <source>
        <dbReference type="EMBL" id="MBA8813303.1"/>
    </source>
</evidence>
<keyword evidence="2" id="KW-1133">Transmembrane helix</keyword>